<dbReference type="InterPro" id="IPR004827">
    <property type="entry name" value="bZIP"/>
</dbReference>
<comment type="subcellular location">
    <subcellularLocation>
        <location evidence="1">Nucleus</location>
    </subcellularLocation>
</comment>
<dbReference type="GO" id="GO:0003677">
    <property type="term" value="F:DNA binding"/>
    <property type="evidence" value="ECO:0007669"/>
    <property type="project" value="UniProtKB-KW"/>
</dbReference>
<evidence type="ECO:0000313" key="9">
    <source>
        <dbReference type="EMBL" id="ORZ09565.1"/>
    </source>
</evidence>
<keyword evidence="3" id="KW-0805">Transcription regulation</keyword>
<dbReference type="AlphaFoldDB" id="A0A1X2I562"/>
<dbReference type="PROSITE" id="PS50217">
    <property type="entry name" value="BZIP"/>
    <property type="match status" value="1"/>
</dbReference>
<dbReference type="EMBL" id="MCGE01000027">
    <property type="protein sequence ID" value="ORZ09565.1"/>
    <property type="molecule type" value="Genomic_DNA"/>
</dbReference>
<evidence type="ECO:0000256" key="3">
    <source>
        <dbReference type="ARBA" id="ARBA00023015"/>
    </source>
</evidence>
<protein>
    <recommendedName>
        <fullName evidence="8">BZIP domain-containing protein</fullName>
    </recommendedName>
</protein>
<dbReference type="OrthoDB" id="5571888at2759"/>
<evidence type="ECO:0000313" key="10">
    <source>
        <dbReference type="Proteomes" id="UP000193560"/>
    </source>
</evidence>
<evidence type="ECO:0000256" key="4">
    <source>
        <dbReference type="ARBA" id="ARBA00023125"/>
    </source>
</evidence>
<evidence type="ECO:0000259" key="8">
    <source>
        <dbReference type="PROSITE" id="PS50217"/>
    </source>
</evidence>
<gene>
    <name evidence="9" type="ORF">BCR42DRAFT_423668</name>
</gene>
<dbReference type="Gene3D" id="1.20.5.170">
    <property type="match status" value="1"/>
</dbReference>
<keyword evidence="4" id="KW-0238">DNA-binding</keyword>
<proteinExistence type="inferred from homology"/>
<dbReference type="Proteomes" id="UP000193560">
    <property type="component" value="Unassembled WGS sequence"/>
</dbReference>
<dbReference type="CDD" id="cd14810">
    <property type="entry name" value="bZIP_u1"/>
    <property type="match status" value="1"/>
</dbReference>
<feature type="region of interest" description="Disordered" evidence="7">
    <location>
        <begin position="131"/>
        <end position="215"/>
    </location>
</feature>
<dbReference type="InterPro" id="IPR046347">
    <property type="entry name" value="bZIP_sf"/>
</dbReference>
<dbReference type="GO" id="GO:0003700">
    <property type="term" value="F:DNA-binding transcription factor activity"/>
    <property type="evidence" value="ECO:0007669"/>
    <property type="project" value="InterPro"/>
</dbReference>
<dbReference type="PANTHER" id="PTHR47416:SF8">
    <property type="entry name" value="BASIC-LEUCINE ZIPPER TRANSCRIPTION FACTOR E-RELATED"/>
    <property type="match status" value="1"/>
</dbReference>
<organism evidence="9 10">
    <name type="scientific">Absidia repens</name>
    <dbReference type="NCBI Taxonomy" id="90262"/>
    <lineage>
        <taxon>Eukaryota</taxon>
        <taxon>Fungi</taxon>
        <taxon>Fungi incertae sedis</taxon>
        <taxon>Mucoromycota</taxon>
        <taxon>Mucoromycotina</taxon>
        <taxon>Mucoromycetes</taxon>
        <taxon>Mucorales</taxon>
        <taxon>Cunninghamellaceae</taxon>
        <taxon>Absidia</taxon>
    </lineage>
</organism>
<dbReference type="STRING" id="90262.A0A1X2I562"/>
<comment type="caution">
    <text evidence="9">The sequence shown here is derived from an EMBL/GenBank/DDBJ whole genome shotgun (WGS) entry which is preliminary data.</text>
</comment>
<evidence type="ECO:0000256" key="2">
    <source>
        <dbReference type="ARBA" id="ARBA00007163"/>
    </source>
</evidence>
<dbReference type="SMART" id="SM00338">
    <property type="entry name" value="BRLZ"/>
    <property type="match status" value="1"/>
</dbReference>
<evidence type="ECO:0000256" key="6">
    <source>
        <dbReference type="ARBA" id="ARBA00023242"/>
    </source>
</evidence>
<comment type="similarity">
    <text evidence="2">Belongs to the bZIP family.</text>
</comment>
<keyword evidence="10" id="KW-1185">Reference proteome</keyword>
<dbReference type="PANTHER" id="PTHR47416">
    <property type="entry name" value="BASIC-LEUCINE ZIPPER TRANSCRIPTION FACTOR F-RELATED"/>
    <property type="match status" value="1"/>
</dbReference>
<name>A0A1X2I562_9FUNG</name>
<evidence type="ECO:0000256" key="1">
    <source>
        <dbReference type="ARBA" id="ARBA00004123"/>
    </source>
</evidence>
<dbReference type="PROSITE" id="PS00036">
    <property type="entry name" value="BZIP_BASIC"/>
    <property type="match status" value="1"/>
</dbReference>
<keyword evidence="6" id="KW-0539">Nucleus</keyword>
<sequence length="610" mass="68431">MNPTNFDWLNQLSTNGENDNGNLLGNLGLDTSDMTANDTGGEQDLVKYLFDTAQFSASLDSSASQTASHSTNSSGNSSSGGSSTDGDSPKSTASSTMNSNNIPAVAFDNTWLTSVDPQSSFTIIQTKVAPSSSALKTTKKPSSSTSSRRIRAKKKREPIFVTESPQNAYKKKNKKPSATSMTSPPNLPSIDENEQQQHHHHDSSSPSSHYDDDTIDMNDSLEMQHLTSKERRQLRNKISARNFRVRRKEYITELENKVDEQEDEIEKLKQDNKQLNKLNEQLVQEVMQLRMRQQQQSPPPESQAQPLQVQQQQHYQYQQQQPLTVSPPTSDTNSPPDFVESLLDFNLFNNNTYLSHSLMPDFDLSRVLNDKLANPPSTINLEQHRELMTMYPLLAPALASIVIRHTFTLHYISYLTDYNATRPKNEVLDIMHPDDWATALSTGFGKNNLGDDGLNIGNDSGNKLLSTHLVEQHSATPSNDGDSDNEEAWMKDLERKMIRNHYPYYAFMRMRGFSHEQIMQRCKICMEQKIESERQRRRKAATSCSRSQTFHGFTSVAASLLRNPSRSPMIAGVMQSSKACNLTPKNSKNKATLMMTAPLRAALRIGAGKS</sequence>
<evidence type="ECO:0000256" key="7">
    <source>
        <dbReference type="SAM" id="MobiDB-lite"/>
    </source>
</evidence>
<feature type="region of interest" description="Disordered" evidence="7">
    <location>
        <begin position="290"/>
        <end position="337"/>
    </location>
</feature>
<evidence type="ECO:0000256" key="5">
    <source>
        <dbReference type="ARBA" id="ARBA00023163"/>
    </source>
</evidence>
<dbReference type="SUPFAM" id="SSF57959">
    <property type="entry name" value="Leucine zipper domain"/>
    <property type="match status" value="1"/>
</dbReference>
<feature type="region of interest" description="Disordered" evidence="7">
    <location>
        <begin position="64"/>
        <end position="98"/>
    </location>
</feature>
<feature type="compositionally biased region" description="Low complexity" evidence="7">
    <location>
        <begin position="70"/>
        <end position="86"/>
    </location>
</feature>
<feature type="domain" description="BZIP" evidence="8">
    <location>
        <begin position="226"/>
        <end position="289"/>
    </location>
</feature>
<feature type="compositionally biased region" description="Low complexity" evidence="7">
    <location>
        <begin position="131"/>
        <end position="147"/>
    </location>
</feature>
<accession>A0A1X2I562</accession>
<dbReference type="Pfam" id="PF00170">
    <property type="entry name" value="bZIP_1"/>
    <property type="match status" value="1"/>
</dbReference>
<dbReference type="GO" id="GO:0005634">
    <property type="term" value="C:nucleus"/>
    <property type="evidence" value="ECO:0007669"/>
    <property type="project" value="UniProtKB-SubCell"/>
</dbReference>
<feature type="compositionally biased region" description="Polar residues" evidence="7">
    <location>
        <begin position="89"/>
        <end position="98"/>
    </location>
</feature>
<keyword evidence="5" id="KW-0804">Transcription</keyword>
<reference evidence="9 10" key="1">
    <citation type="submission" date="2016-07" db="EMBL/GenBank/DDBJ databases">
        <title>Pervasive Adenine N6-methylation of Active Genes in Fungi.</title>
        <authorList>
            <consortium name="DOE Joint Genome Institute"/>
            <person name="Mondo S.J."/>
            <person name="Dannebaum R.O."/>
            <person name="Kuo R.C."/>
            <person name="Labutti K."/>
            <person name="Haridas S."/>
            <person name="Kuo A."/>
            <person name="Salamov A."/>
            <person name="Ahrendt S.R."/>
            <person name="Lipzen A."/>
            <person name="Sullivan W."/>
            <person name="Andreopoulos W.B."/>
            <person name="Clum A."/>
            <person name="Lindquist E."/>
            <person name="Daum C."/>
            <person name="Ramamoorthy G.K."/>
            <person name="Gryganskyi A."/>
            <person name="Culley D."/>
            <person name="Magnuson J.K."/>
            <person name="James T.Y."/>
            <person name="O'Malley M.A."/>
            <person name="Stajich J.E."/>
            <person name="Spatafora J.W."/>
            <person name="Visel A."/>
            <person name="Grigoriev I.V."/>
        </authorList>
    </citation>
    <scope>NUCLEOTIDE SEQUENCE [LARGE SCALE GENOMIC DNA]</scope>
    <source>
        <strain evidence="9 10">NRRL 1336</strain>
    </source>
</reference>